<gene>
    <name evidence="3" type="ORF">PSACC_00925</name>
</gene>
<reference evidence="3 4" key="1">
    <citation type="submission" date="2016-10" db="EMBL/GenBank/DDBJ databases">
        <title>The genome of Paramicrosporidium saccamoebae is the missing link in understanding Cryptomycota and Microsporidia evolution.</title>
        <authorList>
            <person name="Quandt C.A."/>
            <person name="Beaudet D."/>
            <person name="Corsaro D."/>
            <person name="Michel R."/>
            <person name="Corradi N."/>
            <person name="James T."/>
        </authorList>
    </citation>
    <scope>NUCLEOTIDE SEQUENCE [LARGE SCALE GENOMIC DNA]</scope>
    <source>
        <strain evidence="3 4">KSL3</strain>
    </source>
</reference>
<organism evidence="3 4">
    <name type="scientific">Paramicrosporidium saccamoebae</name>
    <dbReference type="NCBI Taxonomy" id="1246581"/>
    <lineage>
        <taxon>Eukaryota</taxon>
        <taxon>Fungi</taxon>
        <taxon>Fungi incertae sedis</taxon>
        <taxon>Cryptomycota</taxon>
        <taxon>Cryptomycota incertae sedis</taxon>
        <taxon>Paramicrosporidium</taxon>
    </lineage>
</organism>
<feature type="transmembrane region" description="Helical" evidence="1">
    <location>
        <begin position="785"/>
        <end position="808"/>
    </location>
</feature>
<feature type="transmembrane region" description="Helical" evidence="1">
    <location>
        <begin position="752"/>
        <end position="773"/>
    </location>
</feature>
<evidence type="ECO:0000256" key="1">
    <source>
        <dbReference type="SAM" id="Phobius"/>
    </source>
</evidence>
<keyword evidence="1" id="KW-0472">Membrane</keyword>
<dbReference type="Proteomes" id="UP000240830">
    <property type="component" value="Unassembled WGS sequence"/>
</dbReference>
<comment type="caution">
    <text evidence="3">The sequence shown here is derived from an EMBL/GenBank/DDBJ whole genome shotgun (WGS) entry which is preliminary data.</text>
</comment>
<feature type="transmembrane region" description="Helical" evidence="1">
    <location>
        <begin position="814"/>
        <end position="834"/>
    </location>
</feature>
<feature type="transmembrane region" description="Helical" evidence="1">
    <location>
        <begin position="725"/>
        <end position="746"/>
    </location>
</feature>
<keyword evidence="4" id="KW-1185">Reference proteome</keyword>
<keyword evidence="1" id="KW-0812">Transmembrane</keyword>
<protein>
    <recommendedName>
        <fullName evidence="2">CSC1/OSCA1-like 7TM region domain-containing protein</fullName>
    </recommendedName>
</protein>
<dbReference type="GO" id="GO:0005886">
    <property type="term" value="C:plasma membrane"/>
    <property type="evidence" value="ECO:0007669"/>
    <property type="project" value="TreeGrafter"/>
</dbReference>
<dbReference type="AlphaFoldDB" id="A0A2H9TNC0"/>
<evidence type="ECO:0000259" key="2">
    <source>
        <dbReference type="Pfam" id="PF02714"/>
    </source>
</evidence>
<name>A0A2H9TNC0_9FUNG</name>
<proteinExistence type="predicted"/>
<evidence type="ECO:0000313" key="4">
    <source>
        <dbReference type="Proteomes" id="UP000240830"/>
    </source>
</evidence>
<dbReference type="GO" id="GO:0005227">
    <property type="term" value="F:calcium-activated cation channel activity"/>
    <property type="evidence" value="ECO:0007669"/>
    <property type="project" value="InterPro"/>
</dbReference>
<dbReference type="EMBL" id="MTSL01000072">
    <property type="protein sequence ID" value="PJF19245.1"/>
    <property type="molecule type" value="Genomic_DNA"/>
</dbReference>
<feature type="transmembrane region" description="Helical" evidence="1">
    <location>
        <begin position="585"/>
        <end position="609"/>
    </location>
</feature>
<sequence>MVEEWLDLTSITMTNATSGVAKDQGATSAGRCGSNVSHLSPDTLQLATVNSRVAEQHQSSVPRQCSARIATRRLHKLFCQDARQALNKLSRLLIGSCSIETGFASPAGIGQHSMNELVRLQELRTSHAGATTDHGSSRSAAEKCYAGPEYPHQSGLLCVHICAAIYRLLHCSARLQAGESDQLDTKWAVPVDYGVPEDDRRRIVAMGGTGRVCFSANHQVDSRHPHYVGCAGNPGSVSSLLSCCIAQVSMRRMSRTLGNMDNARKVISVSSRTVVITNVSSKYSKSEIVAMFADMGIEDISSVVIVQSRKKVRKMLVDRNKLLEQLEGDLQKFYDNLVAHLCTSRGQSKKDLEAAYGELARIGSAGRKDIMKVLIVENHFAEFRPKHKVSGEEVDSIAFRYKLLIQRDDELLEAARRFATDHERYVLDMDESPHDVEEEIFTPSTEADLLVNNKTMVSWRQFLGVKGNVKDYGLTMWGTSMSIIVLFGSQRSATIAEQTLLSRRPFSMEVTPAPTPDDIIWDNLYCPQGERFTRRLIGTILYVMVNILFTSADLLISPMLEPRTLEEYIPYLGKLLSLYPSLRGILTGILAPLVYNVFLLVAPYMLYGLSIFQGRTSKTSVQESLLEKYTWLLFLQSFVVFLLSSALFKVLEEVITGQYGEIIVRLRTQMPEHAAFFMNVILQRSAISLMFVLLKPSGLLLQLLRRIIWRKSLRKRAMYWEPDRVFLGALYPVHIVFVFMVTMAFIPLTPIISLAGLIFYGLAYLVFRYHFIFCYEIPHESGGKYWMFLPTPILVGCILGQVFSIIQISFLKGAIQALCMVPLCIITVCAIVFLRNVFRRRSTYLPLGGEASDRVDRLSVQMQEKQAQTIRRVAREAGEDLYDGEKDEMPSIVGPKVAIKERHYETVPYDFGEQESRLFALTDDAQFGETATNPYCNPIIFKRYPYIMVPPLLFHAVKDATRPS</sequence>
<dbReference type="STRING" id="1246581.A0A2H9TNC0"/>
<feature type="domain" description="CSC1/OSCA1-like 7TM region" evidence="2">
    <location>
        <begin position="534"/>
        <end position="805"/>
    </location>
</feature>
<dbReference type="PANTHER" id="PTHR13018">
    <property type="entry name" value="PROBABLE MEMBRANE PROTEIN DUF221-RELATED"/>
    <property type="match status" value="1"/>
</dbReference>
<feature type="transmembrane region" description="Helical" evidence="1">
    <location>
        <begin position="686"/>
        <end position="704"/>
    </location>
</feature>
<accession>A0A2H9TNC0</accession>
<evidence type="ECO:0000313" key="3">
    <source>
        <dbReference type="EMBL" id="PJF19245.1"/>
    </source>
</evidence>
<dbReference type="Pfam" id="PF02714">
    <property type="entry name" value="RSN1_7TM"/>
    <property type="match status" value="1"/>
</dbReference>
<dbReference type="InterPro" id="IPR003864">
    <property type="entry name" value="CSC1/OSCA1-like_7TM"/>
</dbReference>
<dbReference type="InterPro" id="IPR045122">
    <property type="entry name" value="Csc1-like"/>
</dbReference>
<keyword evidence="1" id="KW-1133">Transmembrane helix</keyword>
<dbReference type="OrthoDB" id="1689567at2759"/>
<dbReference type="PANTHER" id="PTHR13018:SF5">
    <property type="entry name" value="RE44586P"/>
    <property type="match status" value="1"/>
</dbReference>
<feature type="transmembrane region" description="Helical" evidence="1">
    <location>
        <begin position="629"/>
        <end position="648"/>
    </location>
</feature>